<comment type="caution">
    <text evidence="3">The sequence shown here is derived from an EMBL/GenBank/DDBJ whole genome shotgun (WGS) entry which is preliminary data.</text>
</comment>
<dbReference type="InterPro" id="IPR015797">
    <property type="entry name" value="NUDIX_hydrolase-like_dom_sf"/>
</dbReference>
<dbReference type="GO" id="GO:0005829">
    <property type="term" value="C:cytosol"/>
    <property type="evidence" value="ECO:0007669"/>
    <property type="project" value="TreeGrafter"/>
</dbReference>
<dbReference type="CDD" id="cd24158">
    <property type="entry name" value="NUDIX_ADPRase_Rv1700"/>
    <property type="match status" value="1"/>
</dbReference>
<keyword evidence="1" id="KW-0378">Hydrolase</keyword>
<dbReference type="RefSeq" id="WP_160953059.1">
    <property type="nucleotide sequence ID" value="NZ_WWEQ01000020.1"/>
</dbReference>
<dbReference type="Proteomes" id="UP000469215">
    <property type="component" value="Unassembled WGS sequence"/>
</dbReference>
<evidence type="ECO:0000256" key="1">
    <source>
        <dbReference type="ARBA" id="ARBA00022801"/>
    </source>
</evidence>
<gene>
    <name evidence="3" type="ORF">GSY69_06355</name>
</gene>
<reference evidence="3 4" key="1">
    <citation type="submission" date="2020-01" db="EMBL/GenBank/DDBJ databases">
        <authorList>
            <person name="Deng T."/>
        </authorList>
    </citation>
    <scope>NUCLEOTIDE SEQUENCE [LARGE SCALE GENOMIC DNA]</scope>
    <source>
        <strain evidence="3 4">5221</strain>
    </source>
</reference>
<proteinExistence type="predicted"/>
<name>A0A6N9H7S1_9MICO</name>
<evidence type="ECO:0000313" key="3">
    <source>
        <dbReference type="EMBL" id="MYM19602.1"/>
    </source>
</evidence>
<dbReference type="PANTHER" id="PTHR11839">
    <property type="entry name" value="UDP/ADP-SUGAR PYROPHOSPHATASE"/>
    <property type="match status" value="1"/>
</dbReference>
<dbReference type="PROSITE" id="PS51462">
    <property type="entry name" value="NUDIX"/>
    <property type="match status" value="1"/>
</dbReference>
<dbReference type="SUPFAM" id="SSF55811">
    <property type="entry name" value="Nudix"/>
    <property type="match status" value="1"/>
</dbReference>
<feature type="domain" description="Nudix hydrolase" evidence="2">
    <location>
        <begin position="43"/>
        <end position="178"/>
    </location>
</feature>
<sequence length="209" mass="23509">MRDQPVDVEVSDSQTVFRGKVWDVQRETFTLPEAQRPMVRDFVRHTGAVAIAALDAHDRIFLMRQYRHPIRTRDWEIPAGLLDVDGEDPAAAARRELAEEADLRAADWHVLADYVSSPGGMDETLRIYLARELSEVPDAERFARADEESGIEPRWTPLAEAREAVIAGGIGNATTQLAVLHACAARERGWEDLRPADAPWPAREHLRGR</sequence>
<evidence type="ECO:0000259" key="2">
    <source>
        <dbReference type="PROSITE" id="PS51462"/>
    </source>
</evidence>
<dbReference type="Gene3D" id="3.90.79.10">
    <property type="entry name" value="Nucleoside Triphosphate Pyrophosphohydrolase"/>
    <property type="match status" value="1"/>
</dbReference>
<dbReference type="InterPro" id="IPR000086">
    <property type="entry name" value="NUDIX_hydrolase_dom"/>
</dbReference>
<dbReference type="EMBL" id="WWEQ01000020">
    <property type="protein sequence ID" value="MYM19602.1"/>
    <property type="molecule type" value="Genomic_DNA"/>
</dbReference>
<keyword evidence="4" id="KW-1185">Reference proteome</keyword>
<dbReference type="PANTHER" id="PTHR11839:SF31">
    <property type="entry name" value="ADP-RIBOSE PYROPHOSPHATASE"/>
    <property type="match status" value="1"/>
</dbReference>
<evidence type="ECO:0000313" key="4">
    <source>
        <dbReference type="Proteomes" id="UP000469215"/>
    </source>
</evidence>
<dbReference type="GO" id="GO:0019693">
    <property type="term" value="P:ribose phosphate metabolic process"/>
    <property type="evidence" value="ECO:0007669"/>
    <property type="project" value="TreeGrafter"/>
</dbReference>
<dbReference type="GO" id="GO:0006753">
    <property type="term" value="P:nucleoside phosphate metabolic process"/>
    <property type="evidence" value="ECO:0007669"/>
    <property type="project" value="TreeGrafter"/>
</dbReference>
<accession>A0A6N9H7S1</accession>
<dbReference type="Pfam" id="PF00293">
    <property type="entry name" value="NUDIX"/>
    <property type="match status" value="1"/>
</dbReference>
<dbReference type="AlphaFoldDB" id="A0A6N9H7S1"/>
<organism evidence="3 4">
    <name type="scientific">Brevibacterium rongguiense</name>
    <dbReference type="NCBI Taxonomy" id="2695267"/>
    <lineage>
        <taxon>Bacteria</taxon>
        <taxon>Bacillati</taxon>
        <taxon>Actinomycetota</taxon>
        <taxon>Actinomycetes</taxon>
        <taxon>Micrococcales</taxon>
        <taxon>Brevibacteriaceae</taxon>
        <taxon>Brevibacterium</taxon>
    </lineage>
</organism>
<dbReference type="GO" id="GO:0016787">
    <property type="term" value="F:hydrolase activity"/>
    <property type="evidence" value="ECO:0007669"/>
    <property type="project" value="UniProtKB-KW"/>
</dbReference>
<protein>
    <submittedName>
        <fullName evidence="3">NUDIX domain-containing protein</fullName>
    </submittedName>
</protein>